<dbReference type="PANTHER" id="PTHR42701:SF1">
    <property type="entry name" value="IMIDAZOLE GLYCEROL PHOSPHATE SYNTHASE SUBUNIT HISH"/>
    <property type="match status" value="1"/>
</dbReference>
<dbReference type="EC" id="4.3.2.10" evidence="10"/>
<evidence type="ECO:0000256" key="5">
    <source>
        <dbReference type="ARBA" id="ARBA00022962"/>
    </source>
</evidence>
<dbReference type="RefSeq" id="WP_258541795.1">
    <property type="nucleotide sequence ID" value="NZ_OU015584.1"/>
</dbReference>
<gene>
    <name evidence="10 13" type="primary">hisH</name>
    <name evidence="13" type="ORF">CRYO30217_01598</name>
</gene>
<dbReference type="InterPro" id="IPR010139">
    <property type="entry name" value="Imidazole-glycPsynth_HisH"/>
</dbReference>
<evidence type="ECO:0000256" key="10">
    <source>
        <dbReference type="HAMAP-Rule" id="MF_00278"/>
    </source>
</evidence>
<dbReference type="KEGG" id="ptan:CRYO30217_01598"/>
<keyword evidence="14" id="KW-1185">Reference proteome</keyword>
<feature type="active site" description="Nucleophile" evidence="10 11">
    <location>
        <position position="76"/>
    </location>
</feature>
<comment type="subunit">
    <text evidence="2 10">Heterodimer of HisH and HisF.</text>
</comment>
<evidence type="ECO:0000256" key="1">
    <source>
        <dbReference type="ARBA" id="ARBA00005091"/>
    </source>
</evidence>
<dbReference type="GO" id="GO:0005737">
    <property type="term" value="C:cytoplasm"/>
    <property type="evidence" value="ECO:0007669"/>
    <property type="project" value="UniProtKB-SubCell"/>
</dbReference>
<keyword evidence="10" id="KW-0963">Cytoplasm</keyword>
<dbReference type="HAMAP" id="MF_00278">
    <property type="entry name" value="HisH"/>
    <property type="match status" value="1"/>
</dbReference>
<evidence type="ECO:0000256" key="6">
    <source>
        <dbReference type="ARBA" id="ARBA00023102"/>
    </source>
</evidence>
<dbReference type="GO" id="GO:0016829">
    <property type="term" value="F:lyase activity"/>
    <property type="evidence" value="ECO:0007669"/>
    <property type="project" value="UniProtKB-KW"/>
</dbReference>
<dbReference type="CDD" id="cd01748">
    <property type="entry name" value="GATase1_IGP_Synthase"/>
    <property type="match status" value="1"/>
</dbReference>
<dbReference type="SUPFAM" id="SSF52317">
    <property type="entry name" value="Class I glutamine amidotransferase-like"/>
    <property type="match status" value="1"/>
</dbReference>
<comment type="pathway">
    <text evidence="1 10">Amino-acid biosynthesis; L-histidine biosynthesis; L-histidine from 5-phospho-alpha-D-ribose 1-diphosphate: step 5/9.</text>
</comment>
<name>A0A916JMP1_9FLAO</name>
<dbReference type="EC" id="3.5.1.2" evidence="10"/>
<evidence type="ECO:0000313" key="13">
    <source>
        <dbReference type="EMBL" id="CAG5081334.1"/>
    </source>
</evidence>
<evidence type="ECO:0000313" key="14">
    <source>
        <dbReference type="Proteomes" id="UP000683507"/>
    </source>
</evidence>
<protein>
    <recommendedName>
        <fullName evidence="10">Imidazole glycerol phosphate synthase subunit HisH</fullName>
        <ecNumber evidence="10">4.3.2.10</ecNumber>
    </recommendedName>
    <alternativeName>
        <fullName evidence="10">IGP synthase glutaminase subunit</fullName>
        <ecNumber evidence="10">3.5.1.2</ecNumber>
    </alternativeName>
    <alternativeName>
        <fullName evidence="10">IGP synthase subunit HisH</fullName>
    </alternativeName>
    <alternativeName>
        <fullName evidence="10">ImGP synthase subunit HisH</fullName>
        <shortName evidence="10">IGPS subunit HisH</shortName>
    </alternativeName>
</protein>
<accession>A0A916JMP1</accession>
<keyword evidence="4 10" id="KW-0378">Hydrolase</keyword>
<sequence>MIAIIDYQAGNTTSVVNAIKSLGAACIVTDDPKVIKTANKVILPGVGSAGPAMESLKTKGLDQVIKLLETPFLGICLGLQLMCEFSEEDNTPCLGIFDSKVKKFPPKEKVPHMGWNSHTMVKGELFKDIDHAEDFYFVHSYYVEQNKSEIATGDYIVDFASAINKNNFYGVQFHPEKSANPGMKLLQNFLKLQ</sequence>
<keyword evidence="7 10" id="KW-0456">Lyase</keyword>
<feature type="domain" description="Glutamine amidotransferase" evidence="12">
    <location>
        <begin position="4"/>
        <end position="190"/>
    </location>
</feature>
<evidence type="ECO:0000256" key="3">
    <source>
        <dbReference type="ARBA" id="ARBA00022605"/>
    </source>
</evidence>
<dbReference type="InterPro" id="IPR029062">
    <property type="entry name" value="Class_I_gatase-like"/>
</dbReference>
<proteinExistence type="inferred from homology"/>
<dbReference type="Proteomes" id="UP000683507">
    <property type="component" value="Chromosome"/>
</dbReference>
<evidence type="ECO:0000256" key="11">
    <source>
        <dbReference type="PIRSR" id="PIRSR000495-1"/>
    </source>
</evidence>
<keyword evidence="6 10" id="KW-0368">Histidine biosynthesis</keyword>
<dbReference type="GO" id="GO:0004359">
    <property type="term" value="F:glutaminase activity"/>
    <property type="evidence" value="ECO:0007669"/>
    <property type="project" value="UniProtKB-EC"/>
</dbReference>
<feature type="active site" evidence="10 11">
    <location>
        <position position="174"/>
    </location>
</feature>
<dbReference type="PIRSF" id="PIRSF000495">
    <property type="entry name" value="Amidotransf_hisH"/>
    <property type="match status" value="1"/>
</dbReference>
<comment type="catalytic activity">
    <reaction evidence="9 10">
        <text>L-glutamine + H2O = L-glutamate + NH4(+)</text>
        <dbReference type="Rhea" id="RHEA:15889"/>
        <dbReference type="ChEBI" id="CHEBI:15377"/>
        <dbReference type="ChEBI" id="CHEBI:28938"/>
        <dbReference type="ChEBI" id="CHEBI:29985"/>
        <dbReference type="ChEBI" id="CHEBI:58359"/>
        <dbReference type="EC" id="3.5.1.2"/>
    </reaction>
</comment>
<keyword evidence="3 10" id="KW-0028">Amino-acid biosynthesis</keyword>
<evidence type="ECO:0000259" key="12">
    <source>
        <dbReference type="Pfam" id="PF00117"/>
    </source>
</evidence>
<evidence type="ECO:0000256" key="7">
    <source>
        <dbReference type="ARBA" id="ARBA00023239"/>
    </source>
</evidence>
<dbReference type="PANTHER" id="PTHR42701">
    <property type="entry name" value="IMIDAZOLE GLYCEROL PHOSPHATE SYNTHASE SUBUNIT HISH"/>
    <property type="match status" value="1"/>
</dbReference>
<dbReference type="NCBIfam" id="TIGR01855">
    <property type="entry name" value="IMP_synth_hisH"/>
    <property type="match status" value="1"/>
</dbReference>
<dbReference type="EMBL" id="OU015584">
    <property type="protein sequence ID" value="CAG5081334.1"/>
    <property type="molecule type" value="Genomic_DNA"/>
</dbReference>
<comment type="subcellular location">
    <subcellularLocation>
        <location evidence="10">Cytoplasm</location>
    </subcellularLocation>
</comment>
<keyword evidence="5 10" id="KW-0315">Glutamine amidotransferase</keyword>
<feature type="active site" evidence="10 11">
    <location>
        <position position="176"/>
    </location>
</feature>
<evidence type="ECO:0000256" key="9">
    <source>
        <dbReference type="ARBA" id="ARBA00049534"/>
    </source>
</evidence>
<comment type="catalytic activity">
    <reaction evidence="8 10">
        <text>5-[(5-phospho-1-deoxy-D-ribulos-1-ylimino)methylamino]-1-(5-phospho-beta-D-ribosyl)imidazole-4-carboxamide + L-glutamine = D-erythro-1-(imidazol-4-yl)glycerol 3-phosphate + 5-amino-1-(5-phospho-beta-D-ribosyl)imidazole-4-carboxamide + L-glutamate + H(+)</text>
        <dbReference type="Rhea" id="RHEA:24793"/>
        <dbReference type="ChEBI" id="CHEBI:15378"/>
        <dbReference type="ChEBI" id="CHEBI:29985"/>
        <dbReference type="ChEBI" id="CHEBI:58278"/>
        <dbReference type="ChEBI" id="CHEBI:58359"/>
        <dbReference type="ChEBI" id="CHEBI:58475"/>
        <dbReference type="ChEBI" id="CHEBI:58525"/>
        <dbReference type="EC" id="4.3.2.10"/>
    </reaction>
</comment>
<dbReference type="Gene3D" id="3.40.50.880">
    <property type="match status" value="1"/>
</dbReference>
<dbReference type="Pfam" id="PF00117">
    <property type="entry name" value="GATase"/>
    <property type="match status" value="1"/>
</dbReference>
<reference evidence="13" key="1">
    <citation type="submission" date="2021-04" db="EMBL/GenBank/DDBJ databases">
        <authorList>
            <person name="Rodrigo-Torres L."/>
            <person name="Arahal R. D."/>
            <person name="Lucena T."/>
        </authorList>
    </citation>
    <scope>NUCLEOTIDE SEQUENCE</scope>
    <source>
        <strain evidence="13">AS29M-1</strain>
    </source>
</reference>
<dbReference type="InterPro" id="IPR017926">
    <property type="entry name" value="GATASE"/>
</dbReference>
<dbReference type="GO" id="GO:0000105">
    <property type="term" value="P:L-histidine biosynthetic process"/>
    <property type="evidence" value="ECO:0007669"/>
    <property type="project" value="UniProtKB-UniRule"/>
</dbReference>
<evidence type="ECO:0000256" key="4">
    <source>
        <dbReference type="ARBA" id="ARBA00022801"/>
    </source>
</evidence>
<evidence type="ECO:0000256" key="8">
    <source>
        <dbReference type="ARBA" id="ARBA00047838"/>
    </source>
</evidence>
<dbReference type="PROSITE" id="PS51273">
    <property type="entry name" value="GATASE_TYPE_1"/>
    <property type="match status" value="1"/>
</dbReference>
<evidence type="ECO:0000256" key="2">
    <source>
        <dbReference type="ARBA" id="ARBA00011152"/>
    </source>
</evidence>
<dbReference type="GO" id="GO:0000107">
    <property type="term" value="F:imidazoleglycerol-phosphate synthase activity"/>
    <property type="evidence" value="ECO:0007669"/>
    <property type="project" value="UniProtKB-UniRule"/>
</dbReference>
<organism evidence="13 14">
    <name type="scientific">Parvicella tangerina</name>
    <dbReference type="NCBI Taxonomy" id="2829795"/>
    <lineage>
        <taxon>Bacteria</taxon>
        <taxon>Pseudomonadati</taxon>
        <taxon>Bacteroidota</taxon>
        <taxon>Flavobacteriia</taxon>
        <taxon>Flavobacteriales</taxon>
        <taxon>Parvicellaceae</taxon>
        <taxon>Parvicella</taxon>
    </lineage>
</organism>
<dbReference type="AlphaFoldDB" id="A0A916JMP1"/>
<comment type="function">
    <text evidence="10">IGPS catalyzes the conversion of PRFAR and glutamine to IGP, AICAR and glutamate. The HisH subunit catalyzes the hydrolysis of glutamine to glutamate and ammonia as part of the synthesis of IGP and AICAR. The resulting ammonia molecule is channeled to the active site of HisF.</text>
</comment>